<evidence type="ECO:0008006" key="5">
    <source>
        <dbReference type="Google" id="ProtNLM"/>
    </source>
</evidence>
<dbReference type="AlphaFoldDB" id="A0AA86R390"/>
<dbReference type="EMBL" id="CAXDID020000095">
    <property type="protein sequence ID" value="CAL6024432.1"/>
    <property type="molecule type" value="Genomic_DNA"/>
</dbReference>
<sequence length="548" mass="63000">MIHIQNVLSLLCFQSNTTVLLDVQTRELVFKAWPRTDQTRETNICNSLNGDIYLFSVQVGTQIYVFDHLQIFDSSKYIQITIPCSETDKCKQAFKANSAVYTMEFQEANQIVKEVAQNLRRLDFNRKACADHVQLLYAKDYEISPGVLSHVYKMDGIPKYCKYPIDLDATINAHNYSNAKAKLLFQAYPSFGLIQTMFSVTPDYLNENNGIACIRLPTPELKTWCNNMVQTFATQSFGFAKMQYFVPGIIPERDGSLSRIINYTTIYQTNKVVNAYEDTFDCYSHQSLLIYDQTLLLTNTMNPNMIYCNQQIQDYVGIEYDQIITRITFQQNEDFKNGDVYTIDFKTKSQIFNTSFEWLSCNIAINQTQCKEIILNKQIMIKYILNAQQLIYKNNNIVKIFPLNPTMSLSCYSDAQVEIYNTQSCVKILNNCQTDIQNQNIEQIIYSFGNNGAYSNNLLNISSFVLFPNLNNTYCINFNFSDQLTTDIVNQFTRQPSGALQIGNIYVPISFVIDNSKFQKVENIQWIVVAVAIVTILVISIGLYIELK</sequence>
<evidence type="ECO:0000313" key="3">
    <source>
        <dbReference type="EMBL" id="CAL6024432.1"/>
    </source>
</evidence>
<keyword evidence="1" id="KW-0472">Membrane</keyword>
<accession>A0AA86R390</accession>
<comment type="caution">
    <text evidence="2">The sequence shown here is derived from an EMBL/GenBank/DDBJ whole genome shotgun (WGS) entry which is preliminary data.</text>
</comment>
<keyword evidence="1" id="KW-1133">Transmembrane helix</keyword>
<proteinExistence type="predicted"/>
<name>A0AA86R390_9EUKA</name>
<reference evidence="3 4" key="2">
    <citation type="submission" date="2024-07" db="EMBL/GenBank/DDBJ databases">
        <authorList>
            <person name="Akdeniz Z."/>
        </authorList>
    </citation>
    <scope>NUCLEOTIDE SEQUENCE [LARGE SCALE GENOMIC DNA]</scope>
</reference>
<keyword evidence="4" id="KW-1185">Reference proteome</keyword>
<organism evidence="2">
    <name type="scientific">Hexamita inflata</name>
    <dbReference type="NCBI Taxonomy" id="28002"/>
    <lineage>
        <taxon>Eukaryota</taxon>
        <taxon>Metamonada</taxon>
        <taxon>Diplomonadida</taxon>
        <taxon>Hexamitidae</taxon>
        <taxon>Hexamitinae</taxon>
        <taxon>Hexamita</taxon>
    </lineage>
</organism>
<keyword evidence="1" id="KW-0812">Transmembrane</keyword>
<evidence type="ECO:0000256" key="1">
    <source>
        <dbReference type="SAM" id="Phobius"/>
    </source>
</evidence>
<dbReference type="Proteomes" id="UP001642409">
    <property type="component" value="Unassembled WGS sequence"/>
</dbReference>
<dbReference type="EMBL" id="CATOUU010000983">
    <property type="protein sequence ID" value="CAI9964984.1"/>
    <property type="molecule type" value="Genomic_DNA"/>
</dbReference>
<protein>
    <recommendedName>
        <fullName evidence="5">Transmembrane protein</fullName>
    </recommendedName>
</protein>
<evidence type="ECO:0000313" key="2">
    <source>
        <dbReference type="EMBL" id="CAI9964984.1"/>
    </source>
</evidence>
<feature type="transmembrane region" description="Helical" evidence="1">
    <location>
        <begin position="524"/>
        <end position="545"/>
    </location>
</feature>
<evidence type="ECO:0000313" key="4">
    <source>
        <dbReference type="Proteomes" id="UP001642409"/>
    </source>
</evidence>
<gene>
    <name evidence="3" type="ORF">HINF_LOCUS29616</name>
    <name evidence="2" type="ORF">HINF_LOCUS52629</name>
</gene>
<reference evidence="2" key="1">
    <citation type="submission" date="2023-06" db="EMBL/GenBank/DDBJ databases">
        <authorList>
            <person name="Kurt Z."/>
        </authorList>
    </citation>
    <scope>NUCLEOTIDE SEQUENCE</scope>
</reference>